<dbReference type="KEGG" id="naj:B1756_05245"/>
<dbReference type="GO" id="GO:0016614">
    <property type="term" value="F:oxidoreductase activity, acting on CH-OH group of donors"/>
    <property type="evidence" value="ECO:0007669"/>
    <property type="project" value="UniProtKB-ARBA"/>
</dbReference>
<dbReference type="PROSITE" id="PS51349">
    <property type="entry name" value="FMN_HYDROXY_ACID_DH_2"/>
    <property type="match status" value="1"/>
</dbReference>
<protein>
    <submittedName>
        <fullName evidence="7">Alpha-hydroxy-acid oxidizing enzyme</fullName>
    </submittedName>
</protein>
<organism evidence="7 8">
    <name type="scientific">Natrarchaeobaculum aegyptiacum</name>
    <dbReference type="NCBI Taxonomy" id="745377"/>
    <lineage>
        <taxon>Archaea</taxon>
        <taxon>Methanobacteriati</taxon>
        <taxon>Methanobacteriota</taxon>
        <taxon>Stenosarchaea group</taxon>
        <taxon>Halobacteria</taxon>
        <taxon>Halobacteriales</taxon>
        <taxon>Natrialbaceae</taxon>
        <taxon>Natrarchaeobaculum</taxon>
    </lineage>
</organism>
<comment type="similarity">
    <text evidence="5">Belongs to the FMN-dependent alpha-hydroxy acid dehydrogenase family.</text>
</comment>
<dbReference type="RefSeq" id="WP_086887594.1">
    <property type="nucleotide sequence ID" value="NZ_CP019893.1"/>
</dbReference>
<evidence type="ECO:0000256" key="4">
    <source>
        <dbReference type="ARBA" id="ARBA00023002"/>
    </source>
</evidence>
<dbReference type="AlphaFoldDB" id="A0A2Z2HQA8"/>
<dbReference type="InterPro" id="IPR012133">
    <property type="entry name" value="Alpha-hydoxy_acid_DH_FMN"/>
</dbReference>
<evidence type="ECO:0000256" key="3">
    <source>
        <dbReference type="ARBA" id="ARBA00022643"/>
    </source>
</evidence>
<name>A0A2Z2HQA8_9EURY</name>
<dbReference type="InterPro" id="IPR037350">
    <property type="entry name" value="LMO_FMN"/>
</dbReference>
<dbReference type="PIRSF" id="PIRSF000138">
    <property type="entry name" value="Al-hdrx_acd_dh"/>
    <property type="match status" value="1"/>
</dbReference>
<accession>A0A2Z2HQA8</accession>
<sequence length="411" mass="44658">MDDERTPPYGRERLIEVYTQGMLGGQTPSVPPRFEDLETQAKAKLESEAYAYVAGSAGAERTDHENREAFSRWRIVPRMLRDVAERDLSVELFGERYPAPVALAPIGVQSILHESAELGSARAAADLGVPFVQSSAATEPMEDVAEAVGDAPAWFQLYWSSNRDLARSFVERAEAAGYEALVVTVDTPVISWRERDVEQAYLPFLAGEGVGNYFTDPVFRELLGQPPEENQDAAVMQFVDVFGDASLTWADLEWLSGLTDLPILVKGIVHPEDAVLALESGADGVVVSNHGGRQVDNALPAIETLPQVVDRLREEGHDDAPVLFDSGIRRGADAVVALALGADMVLLGRPYVYGLALEGEDGVRDVCRNFLADLDLTMGLSGQASVDELDRSMLVERESAATHSSDLESGR</sequence>
<dbReference type="EMBL" id="CP019893">
    <property type="protein sequence ID" value="ARS89209.1"/>
    <property type="molecule type" value="Genomic_DNA"/>
</dbReference>
<dbReference type="SUPFAM" id="SSF51395">
    <property type="entry name" value="FMN-linked oxidoreductases"/>
    <property type="match status" value="1"/>
</dbReference>
<dbReference type="InterPro" id="IPR008259">
    <property type="entry name" value="FMN_hydac_DH_AS"/>
</dbReference>
<dbReference type="GeneID" id="32893461"/>
<dbReference type="PANTHER" id="PTHR10578:SF143">
    <property type="entry name" value="FMN-DEPENDENT ALPHA-HYDROXY ACID DEHYDROGENASE PB1A11.03"/>
    <property type="match status" value="1"/>
</dbReference>
<evidence type="ECO:0000256" key="2">
    <source>
        <dbReference type="ARBA" id="ARBA00022630"/>
    </source>
</evidence>
<evidence type="ECO:0000313" key="8">
    <source>
        <dbReference type="Proteomes" id="UP000250088"/>
    </source>
</evidence>
<proteinExistence type="inferred from homology"/>
<evidence type="ECO:0000256" key="5">
    <source>
        <dbReference type="ARBA" id="ARBA00024042"/>
    </source>
</evidence>
<comment type="cofactor">
    <cofactor evidence="1">
        <name>FMN</name>
        <dbReference type="ChEBI" id="CHEBI:58210"/>
    </cofactor>
</comment>
<evidence type="ECO:0000256" key="1">
    <source>
        <dbReference type="ARBA" id="ARBA00001917"/>
    </source>
</evidence>
<dbReference type="OrthoDB" id="56968at2157"/>
<dbReference type="Pfam" id="PF01070">
    <property type="entry name" value="FMN_dh"/>
    <property type="match status" value="1"/>
</dbReference>
<keyword evidence="8" id="KW-1185">Reference proteome</keyword>
<dbReference type="PANTHER" id="PTHR10578">
    <property type="entry name" value="S -2-HYDROXY-ACID OXIDASE-RELATED"/>
    <property type="match status" value="1"/>
</dbReference>
<dbReference type="InterPro" id="IPR000262">
    <property type="entry name" value="FMN-dep_DH"/>
</dbReference>
<dbReference type="Gene3D" id="3.20.20.70">
    <property type="entry name" value="Aldolase class I"/>
    <property type="match status" value="1"/>
</dbReference>
<evidence type="ECO:0000313" key="7">
    <source>
        <dbReference type="EMBL" id="ARS89209.1"/>
    </source>
</evidence>
<reference evidence="8" key="1">
    <citation type="submission" date="2017-02" db="EMBL/GenBank/DDBJ databases">
        <title>Natronthermophilus aegyptiacus gen. nov.,sp. nov., an aerobic, extremely halophilic alkalithermophilic archaeon isolated from the athalassohaline Wadi An Natrun, Egypt.</title>
        <authorList>
            <person name="Zhao B."/>
        </authorList>
    </citation>
    <scope>NUCLEOTIDE SEQUENCE [LARGE SCALE GENOMIC DNA]</scope>
    <source>
        <strain evidence="8">JW/NM-HA 15</strain>
    </source>
</reference>
<dbReference type="GO" id="GO:0010181">
    <property type="term" value="F:FMN binding"/>
    <property type="evidence" value="ECO:0007669"/>
    <property type="project" value="InterPro"/>
</dbReference>
<dbReference type="CDD" id="cd03332">
    <property type="entry name" value="LMO_FMN"/>
    <property type="match status" value="1"/>
</dbReference>
<dbReference type="PROSITE" id="PS00557">
    <property type="entry name" value="FMN_HYDROXY_ACID_DH_1"/>
    <property type="match status" value="1"/>
</dbReference>
<dbReference type="FunFam" id="3.20.20.70:FF:000029">
    <property type="entry name" value="L-lactate dehydrogenase"/>
    <property type="match status" value="1"/>
</dbReference>
<feature type="domain" description="FMN hydroxy acid dehydrogenase" evidence="6">
    <location>
        <begin position="26"/>
        <end position="399"/>
    </location>
</feature>
<keyword evidence="2" id="KW-0285">Flavoprotein</keyword>
<keyword evidence="3" id="KW-0288">FMN</keyword>
<evidence type="ECO:0000259" key="6">
    <source>
        <dbReference type="PROSITE" id="PS51349"/>
    </source>
</evidence>
<keyword evidence="4" id="KW-0560">Oxidoreductase</keyword>
<dbReference type="InterPro" id="IPR037396">
    <property type="entry name" value="FMN_HAD"/>
</dbReference>
<dbReference type="Proteomes" id="UP000250088">
    <property type="component" value="Chromosome"/>
</dbReference>
<gene>
    <name evidence="7" type="ORF">B1756_05245</name>
</gene>
<dbReference type="InterPro" id="IPR013785">
    <property type="entry name" value="Aldolase_TIM"/>
</dbReference>